<accession>C8VYP0</accession>
<reference evidence="1 2" key="1">
    <citation type="journal article" date="2009" name="Stand. Genomic Sci.">
        <title>Complete genome sequence of Desulfotomaculum acetoxidans type strain (5575).</title>
        <authorList>
            <person name="Spring S."/>
            <person name="Lapidus A."/>
            <person name="Schroder M."/>
            <person name="Gleim D."/>
            <person name="Sims D."/>
            <person name="Meincke L."/>
            <person name="Glavina Del Rio T."/>
            <person name="Tice H."/>
            <person name="Copeland A."/>
            <person name="Cheng J.F."/>
            <person name="Lucas S."/>
            <person name="Chen F."/>
            <person name="Nolan M."/>
            <person name="Bruce D."/>
            <person name="Goodwin L."/>
            <person name="Pitluck S."/>
            <person name="Ivanova N."/>
            <person name="Mavromatis K."/>
            <person name="Mikhailova N."/>
            <person name="Pati A."/>
            <person name="Chen A."/>
            <person name="Palaniappan K."/>
            <person name="Land M."/>
            <person name="Hauser L."/>
            <person name="Chang Y.J."/>
            <person name="Jeffries C.D."/>
            <person name="Chain P."/>
            <person name="Saunders E."/>
            <person name="Brettin T."/>
            <person name="Detter J.C."/>
            <person name="Goker M."/>
            <person name="Bristow J."/>
            <person name="Eisen J.A."/>
            <person name="Markowitz V."/>
            <person name="Hugenholtz P."/>
            <person name="Kyrpides N.C."/>
            <person name="Klenk H.P."/>
            <person name="Han C."/>
        </authorList>
    </citation>
    <scope>NUCLEOTIDE SEQUENCE [LARGE SCALE GENOMIC DNA]</scope>
    <source>
        <strain evidence="2">ATCC 49208 / DSM 771 / VKM B-1644</strain>
    </source>
</reference>
<dbReference type="AlphaFoldDB" id="C8VYP0"/>
<organism evidence="1 2">
    <name type="scientific">Desulfofarcimen acetoxidans (strain ATCC 49208 / DSM 771 / KCTC 5769 / VKM B-1644 / 5575)</name>
    <name type="common">Desulfotomaculum acetoxidans</name>
    <dbReference type="NCBI Taxonomy" id="485916"/>
    <lineage>
        <taxon>Bacteria</taxon>
        <taxon>Bacillati</taxon>
        <taxon>Bacillota</taxon>
        <taxon>Clostridia</taxon>
        <taxon>Eubacteriales</taxon>
        <taxon>Peptococcaceae</taxon>
        <taxon>Desulfofarcimen</taxon>
    </lineage>
</organism>
<protein>
    <submittedName>
        <fullName evidence="1">Uncharacterized protein</fullName>
    </submittedName>
</protein>
<proteinExistence type="predicted"/>
<sequence length="42" mass="5115">MIEINNINDYYNAIIIWSRLYILLKPWKRHGRQEEILVNVDG</sequence>
<dbReference type="KEGG" id="dae:Dtox_4088"/>
<evidence type="ECO:0000313" key="2">
    <source>
        <dbReference type="Proteomes" id="UP000002217"/>
    </source>
</evidence>
<dbReference type="STRING" id="485916.Dtox_4088"/>
<keyword evidence="2" id="KW-1185">Reference proteome</keyword>
<dbReference type="EMBL" id="CP001720">
    <property type="protein sequence ID" value="ACV64761.1"/>
    <property type="molecule type" value="Genomic_DNA"/>
</dbReference>
<evidence type="ECO:0000313" key="1">
    <source>
        <dbReference type="EMBL" id="ACV64761.1"/>
    </source>
</evidence>
<dbReference type="HOGENOM" id="CLU_3250426_0_0_9"/>
<gene>
    <name evidence="1" type="ordered locus">Dtox_4088</name>
</gene>
<dbReference type="Proteomes" id="UP000002217">
    <property type="component" value="Chromosome"/>
</dbReference>
<name>C8VYP0_DESAS</name>